<gene>
    <name evidence="2" type="ORF">KSMBR1_2545</name>
</gene>
<dbReference type="Proteomes" id="UP000221734">
    <property type="component" value="Chromosome Kuenenia_stuttgartiensis_MBR1"/>
</dbReference>
<dbReference type="AlphaFoldDB" id="A0A2C9CH43"/>
<organism evidence="2 3">
    <name type="scientific">Kuenenia stuttgartiensis</name>
    <dbReference type="NCBI Taxonomy" id="174633"/>
    <lineage>
        <taxon>Bacteria</taxon>
        <taxon>Pseudomonadati</taxon>
        <taxon>Planctomycetota</taxon>
        <taxon>Candidatus Brocadiia</taxon>
        <taxon>Candidatus Brocadiales</taxon>
        <taxon>Candidatus Brocadiaceae</taxon>
        <taxon>Candidatus Kuenenia</taxon>
    </lineage>
</organism>
<reference evidence="3" key="1">
    <citation type="submission" date="2017-10" db="EMBL/GenBank/DDBJ databases">
        <authorList>
            <person name="Frank J."/>
        </authorList>
    </citation>
    <scope>NUCLEOTIDE SEQUENCE [LARGE SCALE GENOMIC DNA]</scope>
</reference>
<name>A0A2C9CH43_KUEST</name>
<accession>A0A2C9CH43</accession>
<proteinExistence type="predicted"/>
<dbReference type="Pfam" id="PF10543">
    <property type="entry name" value="ORF6N"/>
    <property type="match status" value="1"/>
</dbReference>
<evidence type="ECO:0000259" key="1">
    <source>
        <dbReference type="Pfam" id="PF10543"/>
    </source>
</evidence>
<evidence type="ECO:0000313" key="2">
    <source>
        <dbReference type="EMBL" id="SOH05032.1"/>
    </source>
</evidence>
<dbReference type="KEGG" id="kst:KSMBR1_2545"/>
<dbReference type="EMBL" id="LT934425">
    <property type="protein sequence ID" value="SOH05032.1"/>
    <property type="molecule type" value="Genomic_DNA"/>
</dbReference>
<sequence>MLDRDLAVLYDVETRAINQAVKRNMGRFPTEFCFQLSDEEFENWKSQIVISNEDKMGLRRPPYAFTEQGVAMLSAVLRSETAVKVSVNIMKAFIAMRRFLTENAYIFKRIDTIEQKQIRTDSKVDENSKKIETVLNAIEAKALPQRQGIFYEGQVFDAYTFVSDLIRSAKSSIILIDNYIDESILTFFTKKKRDVTVTIYTKKILKQFALDIKKFNEQYPLLSVKEFSKSHDRFLIIDEDAIYHIGASLKDLGKKWFAFSKMEFSVAEMLMKIKGQEEK</sequence>
<evidence type="ECO:0000313" key="3">
    <source>
        <dbReference type="Proteomes" id="UP000221734"/>
    </source>
</evidence>
<dbReference type="InterPro" id="IPR018873">
    <property type="entry name" value="KilA-N_DNA-bd_domain"/>
</dbReference>
<keyword evidence="3" id="KW-1185">Reference proteome</keyword>
<feature type="domain" description="KilA-N DNA-binding" evidence="1">
    <location>
        <begin position="1"/>
        <end position="76"/>
    </location>
</feature>
<protein>
    <submittedName>
        <fullName evidence="2">ORF6N domain protein</fullName>
    </submittedName>
</protein>